<dbReference type="SUPFAM" id="SSF55811">
    <property type="entry name" value="Nudix"/>
    <property type="match status" value="1"/>
</dbReference>
<dbReference type="NCBIfam" id="TIGR02150">
    <property type="entry name" value="IPP_isom_1"/>
    <property type="match status" value="1"/>
</dbReference>
<feature type="binding site" evidence="10">
    <location>
        <position position="39"/>
    </location>
    <ligand>
        <name>Mn(2+)</name>
        <dbReference type="ChEBI" id="CHEBI:29035"/>
    </ligand>
</feature>
<feature type="active site" evidence="10 11">
    <location>
        <position position="74"/>
    </location>
</feature>
<accession>A0A930UWC6</accession>
<keyword evidence="14" id="KW-1185">Reference proteome</keyword>
<protein>
    <recommendedName>
        <fullName evidence="3 10">Isopentenyl-diphosphate Delta-isomerase</fullName>
        <shortName evidence="10">IPP isomerase</shortName>
        <ecNumber evidence="3 10">5.3.3.2</ecNumber>
    </recommendedName>
    <alternativeName>
        <fullName evidence="10">IPP:DMAPP isomerase</fullName>
    </alternativeName>
    <alternativeName>
        <fullName evidence="10">Isopentenyl pyrophosphate isomerase</fullName>
    </alternativeName>
</protein>
<dbReference type="InterPro" id="IPR011876">
    <property type="entry name" value="IsopentenylPP_isomerase_typ1"/>
</dbReference>
<dbReference type="RefSeq" id="WP_194501524.1">
    <property type="nucleotide sequence ID" value="NZ_JADIVZ010000001.1"/>
</dbReference>
<feature type="active site" evidence="10 11">
    <location>
        <position position="123"/>
    </location>
</feature>
<dbReference type="NCBIfam" id="NF002995">
    <property type="entry name" value="PRK03759.1"/>
    <property type="match status" value="1"/>
</dbReference>
<dbReference type="GO" id="GO:0008299">
    <property type="term" value="P:isoprenoid biosynthetic process"/>
    <property type="evidence" value="ECO:0007669"/>
    <property type="project" value="UniProtKB-UniRule"/>
</dbReference>
<name>A0A930UWC6_9ACTN</name>
<comment type="cofactor">
    <cofactor evidence="10">
        <name>Mn(2+)</name>
        <dbReference type="ChEBI" id="CHEBI:29035"/>
    </cofactor>
    <text evidence="10">Binds 1 Mn(2+) ion per subunit.</text>
</comment>
<dbReference type="InterPro" id="IPR000086">
    <property type="entry name" value="NUDIX_hydrolase_dom"/>
</dbReference>
<keyword evidence="8 10" id="KW-0414">Isoprene biosynthesis</keyword>
<evidence type="ECO:0000256" key="7">
    <source>
        <dbReference type="ARBA" id="ARBA00023211"/>
    </source>
</evidence>
<proteinExistence type="inferred from homology"/>
<evidence type="ECO:0000256" key="6">
    <source>
        <dbReference type="ARBA" id="ARBA00022842"/>
    </source>
</evidence>
<sequence>MVRAFDDQTDDLVVLVDAEGRAIGTADRTGVHTPHTPRHLAFSLYVLDDAGRLLLTRRALTKRAWPGVWTNSCCGHPRPGEEMSTAVRRRVAEELGLDIEEPRVVLPDFGYRAVDASGVVEHELCPVHVVTVPAGTEPRADPAEVVEHAWVAWPDVVRLVAAAPALVSPWMAEQVPLLAAGALSRLESDEERGVS</sequence>
<dbReference type="PANTHER" id="PTHR10885:SF0">
    <property type="entry name" value="ISOPENTENYL-DIPHOSPHATE DELTA-ISOMERASE"/>
    <property type="match status" value="1"/>
</dbReference>
<keyword evidence="7 10" id="KW-0464">Manganese</keyword>
<evidence type="ECO:0000256" key="3">
    <source>
        <dbReference type="ARBA" id="ARBA00012057"/>
    </source>
</evidence>
<keyword evidence="5 10" id="KW-0479">Metal-binding</keyword>
<feature type="binding site" evidence="10">
    <location>
        <position position="123"/>
    </location>
    <ligand>
        <name>Mn(2+)</name>
        <dbReference type="ChEBI" id="CHEBI:29035"/>
    </ligand>
</feature>
<dbReference type="EC" id="5.3.3.2" evidence="3 10"/>
<keyword evidence="4 10" id="KW-0963">Cytoplasm</keyword>
<dbReference type="GO" id="GO:0050992">
    <property type="term" value="P:dimethylallyl diphosphate biosynthetic process"/>
    <property type="evidence" value="ECO:0007669"/>
    <property type="project" value="UniProtKB-UniRule"/>
</dbReference>
<dbReference type="PIRSF" id="PIRSF018427">
    <property type="entry name" value="Isopntndiph_ism"/>
    <property type="match status" value="1"/>
</dbReference>
<organism evidence="13 14">
    <name type="scientific">Nocardioides acrostichi</name>
    <dbReference type="NCBI Taxonomy" id="2784339"/>
    <lineage>
        <taxon>Bacteria</taxon>
        <taxon>Bacillati</taxon>
        <taxon>Actinomycetota</taxon>
        <taxon>Actinomycetes</taxon>
        <taxon>Propionibacteriales</taxon>
        <taxon>Nocardioidaceae</taxon>
        <taxon>Nocardioides</taxon>
    </lineage>
</organism>
<feature type="binding site" evidence="10">
    <location>
        <position position="121"/>
    </location>
    <ligand>
        <name>Mn(2+)</name>
        <dbReference type="ChEBI" id="CHEBI:29035"/>
    </ligand>
</feature>
<dbReference type="PROSITE" id="PS51462">
    <property type="entry name" value="NUDIX"/>
    <property type="match status" value="1"/>
</dbReference>
<gene>
    <name evidence="10 13" type="primary">idi</name>
    <name evidence="13" type="ORF">ISG29_01105</name>
</gene>
<comment type="subcellular location">
    <subcellularLocation>
        <location evidence="10">Cytoplasm</location>
    </subcellularLocation>
</comment>
<keyword evidence="6 10" id="KW-0460">Magnesium</keyword>
<comment type="catalytic activity">
    <reaction evidence="10">
        <text>isopentenyl diphosphate = dimethylallyl diphosphate</text>
        <dbReference type="Rhea" id="RHEA:23284"/>
        <dbReference type="ChEBI" id="CHEBI:57623"/>
        <dbReference type="ChEBI" id="CHEBI:128769"/>
        <dbReference type="EC" id="5.3.3.2"/>
    </reaction>
</comment>
<comment type="function">
    <text evidence="10">Catalyzes the 1,3-allylic rearrangement of the homoallylic substrate isopentenyl (IPP) to its highly electrophilic allylic isomer, dimethylallyl diphosphate (DMAPP).</text>
</comment>
<dbReference type="AlphaFoldDB" id="A0A930UWC6"/>
<dbReference type="GO" id="GO:0004452">
    <property type="term" value="F:isopentenyl-diphosphate delta-isomerase activity"/>
    <property type="evidence" value="ECO:0007669"/>
    <property type="project" value="UniProtKB-UniRule"/>
</dbReference>
<feature type="binding site" evidence="10">
    <location>
        <position position="76"/>
    </location>
    <ligand>
        <name>Mn(2+)</name>
        <dbReference type="ChEBI" id="CHEBI:29035"/>
    </ligand>
</feature>
<evidence type="ECO:0000256" key="1">
    <source>
        <dbReference type="ARBA" id="ARBA00004826"/>
    </source>
</evidence>
<dbReference type="EMBL" id="JADIVZ010000001">
    <property type="protein sequence ID" value="MBF4160270.1"/>
    <property type="molecule type" value="Genomic_DNA"/>
</dbReference>
<dbReference type="GO" id="GO:0046872">
    <property type="term" value="F:metal ion binding"/>
    <property type="evidence" value="ECO:0007669"/>
    <property type="project" value="UniProtKB-KW"/>
</dbReference>
<dbReference type="GO" id="GO:0005737">
    <property type="term" value="C:cytoplasm"/>
    <property type="evidence" value="ECO:0007669"/>
    <property type="project" value="UniProtKB-SubCell"/>
</dbReference>
<evidence type="ECO:0000259" key="12">
    <source>
        <dbReference type="PROSITE" id="PS51462"/>
    </source>
</evidence>
<keyword evidence="9 10" id="KW-0413">Isomerase</keyword>
<comment type="similarity">
    <text evidence="2 10">Belongs to the IPP isomerase type 1 family.</text>
</comment>
<dbReference type="CDD" id="cd02885">
    <property type="entry name" value="NUDIX_IPP_Isomerase"/>
    <property type="match status" value="1"/>
</dbReference>
<evidence type="ECO:0000256" key="2">
    <source>
        <dbReference type="ARBA" id="ARBA00007579"/>
    </source>
</evidence>
<dbReference type="Gene3D" id="3.90.79.10">
    <property type="entry name" value="Nucleoside Triphosphate Pyrophosphohydrolase"/>
    <property type="match status" value="1"/>
</dbReference>
<dbReference type="InterPro" id="IPR056375">
    <property type="entry name" value="Idi_bact"/>
</dbReference>
<dbReference type="Proteomes" id="UP000656804">
    <property type="component" value="Unassembled WGS sequence"/>
</dbReference>
<comment type="pathway">
    <text evidence="1 10">Isoprenoid biosynthesis; dimethylallyl diphosphate biosynthesis; dimethylallyl diphosphate from isopentenyl diphosphate: step 1/1.</text>
</comment>
<dbReference type="Pfam" id="PF00293">
    <property type="entry name" value="NUDIX"/>
    <property type="match status" value="1"/>
</dbReference>
<evidence type="ECO:0000256" key="4">
    <source>
        <dbReference type="ARBA" id="ARBA00022490"/>
    </source>
</evidence>
<reference evidence="13" key="1">
    <citation type="submission" date="2020-11" db="EMBL/GenBank/DDBJ databases">
        <title>Nocardioides sp. CBS4Y-1, whole genome shotgun sequence.</title>
        <authorList>
            <person name="Tuo L."/>
        </authorList>
    </citation>
    <scope>NUCLEOTIDE SEQUENCE</scope>
    <source>
        <strain evidence="13">CBS4Y-1</strain>
    </source>
</reference>
<evidence type="ECO:0000256" key="9">
    <source>
        <dbReference type="ARBA" id="ARBA00023235"/>
    </source>
</evidence>
<evidence type="ECO:0000256" key="8">
    <source>
        <dbReference type="ARBA" id="ARBA00023229"/>
    </source>
</evidence>
<evidence type="ECO:0000256" key="11">
    <source>
        <dbReference type="PIRSR" id="PIRSR018427-1"/>
    </source>
</evidence>
<comment type="caution">
    <text evidence="13">The sequence shown here is derived from an EMBL/GenBank/DDBJ whole genome shotgun (WGS) entry which is preliminary data.</text>
</comment>
<dbReference type="HAMAP" id="MF_00202">
    <property type="entry name" value="Idi"/>
    <property type="match status" value="1"/>
</dbReference>
<evidence type="ECO:0000256" key="5">
    <source>
        <dbReference type="ARBA" id="ARBA00022723"/>
    </source>
</evidence>
<dbReference type="InterPro" id="IPR015797">
    <property type="entry name" value="NUDIX_hydrolase-like_dom_sf"/>
</dbReference>
<evidence type="ECO:0000313" key="14">
    <source>
        <dbReference type="Proteomes" id="UP000656804"/>
    </source>
</evidence>
<evidence type="ECO:0000313" key="13">
    <source>
        <dbReference type="EMBL" id="MBF4160270.1"/>
    </source>
</evidence>
<feature type="domain" description="Nudix hydrolase" evidence="12">
    <location>
        <begin position="37"/>
        <end position="173"/>
    </location>
</feature>
<comment type="cofactor">
    <cofactor evidence="10">
        <name>Mg(2+)</name>
        <dbReference type="ChEBI" id="CHEBI:18420"/>
    </cofactor>
    <text evidence="10">Binds 1 Mg(2+) ion per subunit. The magnesium ion binds only when substrate is bound.</text>
</comment>
<dbReference type="PANTHER" id="PTHR10885">
    <property type="entry name" value="ISOPENTENYL-DIPHOSPHATE DELTA-ISOMERASE"/>
    <property type="match status" value="1"/>
</dbReference>
<feature type="binding site" evidence="10">
    <location>
        <position position="32"/>
    </location>
    <ligand>
        <name>Mn(2+)</name>
        <dbReference type="ChEBI" id="CHEBI:29035"/>
    </ligand>
</feature>
<feature type="binding site" evidence="10">
    <location>
        <position position="94"/>
    </location>
    <ligand>
        <name>Mg(2+)</name>
        <dbReference type="ChEBI" id="CHEBI:18420"/>
    </ligand>
</feature>
<evidence type="ECO:0000256" key="10">
    <source>
        <dbReference type="HAMAP-Rule" id="MF_00202"/>
    </source>
</evidence>